<dbReference type="EMBL" id="CP078145">
    <property type="protein sequence ID" value="QXN88319.1"/>
    <property type="molecule type" value="Genomic_DNA"/>
</dbReference>
<dbReference type="RefSeq" id="WP_218469202.1">
    <property type="nucleotide sequence ID" value="NZ_BAABJN010000008.1"/>
</dbReference>
<keyword evidence="3" id="KW-1185">Reference proteome</keyword>
<reference evidence="2 3" key="1">
    <citation type="submission" date="2021-07" db="EMBL/GenBank/DDBJ databases">
        <title>Whole Genome Sequence of Nocardia Iowensis.</title>
        <authorList>
            <person name="Lamm A."/>
            <person name="Collins-Fairclough A.M."/>
            <person name="Bunk B."/>
            <person name="Sproer C."/>
        </authorList>
    </citation>
    <scope>NUCLEOTIDE SEQUENCE [LARGE SCALE GENOMIC DNA]</scope>
    <source>
        <strain evidence="2 3">NRRL 5646</strain>
    </source>
</reference>
<feature type="transmembrane region" description="Helical" evidence="1">
    <location>
        <begin position="65"/>
        <end position="82"/>
    </location>
</feature>
<keyword evidence="1" id="KW-0812">Transmembrane</keyword>
<evidence type="ECO:0000313" key="2">
    <source>
        <dbReference type="EMBL" id="QXN88319.1"/>
    </source>
</evidence>
<keyword evidence="1" id="KW-0472">Membrane</keyword>
<sequence length="218" mass="23024">MVSAIFAALAAGQLLLGWQGLRRWRADGGRFAALPTVLCLALVYDNTVIAMGSTLGPGPMLETLSAPRFVMHAMLTPLLIPWSRDVVARAGLAAARSLRARVGAWLLAAILIVTGVGHFYFQLSAQPTWWAGTLRYSDTAATFAATAPVLVSGLTVLIVGIFLWQRHSFAGLAVPAFVMAAVAGLSTSVPVLGNTGELVFDAGLIATARRSTMFTVDR</sequence>
<proteinExistence type="predicted"/>
<name>A0ABX8RFD6_NOCIO</name>
<accession>A0ABX8RFD6</accession>
<organism evidence="2 3">
    <name type="scientific">Nocardia iowensis</name>
    <dbReference type="NCBI Taxonomy" id="204891"/>
    <lineage>
        <taxon>Bacteria</taxon>
        <taxon>Bacillati</taxon>
        <taxon>Actinomycetota</taxon>
        <taxon>Actinomycetes</taxon>
        <taxon>Mycobacteriales</taxon>
        <taxon>Nocardiaceae</taxon>
        <taxon>Nocardia</taxon>
    </lineage>
</organism>
<evidence type="ECO:0000256" key="1">
    <source>
        <dbReference type="SAM" id="Phobius"/>
    </source>
</evidence>
<keyword evidence="1" id="KW-1133">Transmembrane helix</keyword>
<dbReference type="Proteomes" id="UP000694257">
    <property type="component" value="Chromosome"/>
</dbReference>
<feature type="transmembrane region" description="Helical" evidence="1">
    <location>
        <begin position="171"/>
        <end position="192"/>
    </location>
</feature>
<feature type="transmembrane region" description="Helical" evidence="1">
    <location>
        <begin position="141"/>
        <end position="164"/>
    </location>
</feature>
<feature type="transmembrane region" description="Helical" evidence="1">
    <location>
        <begin position="102"/>
        <end position="121"/>
    </location>
</feature>
<evidence type="ECO:0000313" key="3">
    <source>
        <dbReference type="Proteomes" id="UP000694257"/>
    </source>
</evidence>
<protein>
    <submittedName>
        <fullName evidence="2">Uncharacterized protein</fullName>
    </submittedName>
</protein>
<gene>
    <name evidence="2" type="ORF">KV110_22195</name>
</gene>